<comment type="function">
    <text evidence="6">Substrate of protein kinase PTK6. May play a regulatory role in the acute-phase response in systemic inflammation and may modulate STAT3 activity.</text>
</comment>
<evidence type="ECO:0000256" key="8">
    <source>
        <dbReference type="ARBA" id="ARBA00067843"/>
    </source>
</evidence>
<comment type="subcellular location">
    <subcellularLocation>
        <location evidence="1">Cytoplasm</location>
    </subcellularLocation>
</comment>
<dbReference type="FunFam" id="3.30.505.10:FF:000076">
    <property type="entry name" value="Signal transducing adaptor family member 2"/>
    <property type="match status" value="1"/>
</dbReference>
<evidence type="ECO:0000256" key="7">
    <source>
        <dbReference type="ARBA" id="ARBA00064791"/>
    </source>
</evidence>
<gene>
    <name evidence="12" type="ORF">CK820_G0045020</name>
</gene>
<dbReference type="SUPFAM" id="SSF50729">
    <property type="entry name" value="PH domain-like"/>
    <property type="match status" value="1"/>
</dbReference>
<dbReference type="InterPro" id="IPR011993">
    <property type="entry name" value="PH-like_dom_sf"/>
</dbReference>
<dbReference type="InterPro" id="IPR035878">
    <property type="entry name" value="STAP2_SH2"/>
</dbReference>
<dbReference type="FunFam" id="2.30.29.30:FF:000527">
    <property type="entry name" value="Signal transducing adaptor family member 2"/>
    <property type="match status" value="1"/>
</dbReference>
<dbReference type="PRINTS" id="PR02045">
    <property type="entry name" value="F138DOMAIN"/>
</dbReference>
<dbReference type="InterPro" id="IPR036860">
    <property type="entry name" value="SH2_dom_sf"/>
</dbReference>
<name>A0A2J8JR27_PANTR</name>
<dbReference type="PANTHER" id="PTHR16186:SF11">
    <property type="entry name" value="SIGNAL-TRANSDUCING ADAPTOR PROTEIN 2"/>
    <property type="match status" value="1"/>
</dbReference>
<reference evidence="12 13" key="1">
    <citation type="submission" date="2017-12" db="EMBL/GenBank/DDBJ databases">
        <title>High-resolution comparative analysis of great ape genomes.</title>
        <authorList>
            <person name="Pollen A."/>
            <person name="Hastie A."/>
            <person name="Hormozdiari F."/>
            <person name="Dougherty M."/>
            <person name="Liu R."/>
            <person name="Chaisson M."/>
            <person name="Hoppe E."/>
            <person name="Hill C."/>
            <person name="Pang A."/>
            <person name="Hillier L."/>
            <person name="Baker C."/>
            <person name="Armstrong J."/>
            <person name="Shendure J."/>
            <person name="Paten B."/>
            <person name="Wilson R."/>
            <person name="Chao H."/>
            <person name="Schneider V."/>
            <person name="Ventura M."/>
            <person name="Kronenberg Z."/>
            <person name="Murali S."/>
            <person name="Gordon D."/>
            <person name="Cantsilieris S."/>
            <person name="Munson K."/>
            <person name="Nelson B."/>
            <person name="Raja A."/>
            <person name="Underwood J."/>
            <person name="Diekhans M."/>
            <person name="Fiddes I."/>
            <person name="Haussler D."/>
            <person name="Eichler E."/>
        </authorList>
    </citation>
    <scope>NUCLEOTIDE SEQUENCE [LARGE SCALE GENOMIC DNA]</scope>
    <source>
        <strain evidence="12">Yerkes chimp pedigree #C0471</strain>
    </source>
</reference>
<organism evidence="12 13">
    <name type="scientific">Pan troglodytes</name>
    <name type="common">Chimpanzee</name>
    <dbReference type="NCBI Taxonomy" id="9598"/>
    <lineage>
        <taxon>Eukaryota</taxon>
        <taxon>Metazoa</taxon>
        <taxon>Chordata</taxon>
        <taxon>Craniata</taxon>
        <taxon>Vertebrata</taxon>
        <taxon>Euteleostomi</taxon>
        <taxon>Mammalia</taxon>
        <taxon>Eutheria</taxon>
        <taxon>Euarchontoglires</taxon>
        <taxon>Primates</taxon>
        <taxon>Haplorrhini</taxon>
        <taxon>Catarrhini</taxon>
        <taxon>Hominidae</taxon>
        <taxon>Pan</taxon>
    </lineage>
</organism>
<feature type="domain" description="SH2" evidence="11">
    <location>
        <begin position="133"/>
        <end position="233"/>
    </location>
</feature>
<dbReference type="Gene3D" id="3.30.505.10">
    <property type="entry name" value="SH2 domain"/>
    <property type="match status" value="1"/>
</dbReference>
<evidence type="ECO:0000256" key="2">
    <source>
        <dbReference type="ARBA" id="ARBA00022490"/>
    </source>
</evidence>
<comment type="caution">
    <text evidence="12">The sequence shown here is derived from an EMBL/GenBank/DDBJ whole genome shotgun (WGS) entry which is preliminary data.</text>
</comment>
<dbReference type="GO" id="GO:0035591">
    <property type="term" value="F:signaling adaptor activity"/>
    <property type="evidence" value="ECO:0007669"/>
    <property type="project" value="InterPro"/>
</dbReference>
<sequence length="453" mass="50044">MASALRPPRVPKPKGVLPSHYYESFLEKKGPCDRDYKKFWAGLQGLTIYFYNSNRDFQHVEKLNLGAFEKLTDEIPWGSSRDPGTHFSLILRNQEIKFKVETLECREMWKGFILTVVELRVPTDLTLLPGHLYMMSEVLAKEEARRALETPSCFLKVSRLEAQLLLERYPECGNLLLRPSGDGADGVSVTTRQMHNGTHVVRHYKVKREGPKYVIDVEQPFSCTSLDAVVNYFVSHTKKALVPFLLDEDYEKVLGYVEADKENGENVWVAPSAPGPGPAPCTGGPKPLSPASVPVSSQDKLPPLPPLPNQEENYVTPIGDGPAVDYENQDVASSSWPVILKPKKLPKPPAKLPKPPVGPKPVEKGFHHVAQAGLELLTSSDPPTSASQSAGITGVSHHTWPHLSSLPEPKVFNGGLARKLPVSSAQPLFPTAGLADMTAELQKKLEKRRALEH</sequence>
<evidence type="ECO:0000256" key="5">
    <source>
        <dbReference type="ARBA" id="ARBA00023054"/>
    </source>
</evidence>
<evidence type="ECO:0000259" key="11">
    <source>
        <dbReference type="PROSITE" id="PS50001"/>
    </source>
</evidence>
<evidence type="ECO:0000256" key="9">
    <source>
        <dbReference type="PROSITE-ProRule" id="PRU00191"/>
    </source>
</evidence>
<dbReference type="InterPro" id="IPR000980">
    <property type="entry name" value="SH2"/>
</dbReference>
<dbReference type="CDD" id="cd13268">
    <property type="entry name" value="PH_Brdg1"/>
    <property type="match status" value="1"/>
</dbReference>
<dbReference type="Gene3D" id="2.30.29.30">
    <property type="entry name" value="Pleckstrin-homology domain (PH domain)/Phosphotyrosine-binding domain (PTB)"/>
    <property type="match status" value="1"/>
</dbReference>
<dbReference type="SUPFAM" id="SSF55550">
    <property type="entry name" value="SH2 domain"/>
    <property type="match status" value="1"/>
</dbReference>
<dbReference type="Proteomes" id="UP000236370">
    <property type="component" value="Unassembled WGS sequence"/>
</dbReference>
<evidence type="ECO:0000256" key="10">
    <source>
        <dbReference type="SAM" id="MobiDB-lite"/>
    </source>
</evidence>
<feature type="region of interest" description="Disordered" evidence="10">
    <location>
        <begin position="271"/>
        <end position="308"/>
    </location>
</feature>
<dbReference type="GO" id="GO:0005737">
    <property type="term" value="C:cytoplasm"/>
    <property type="evidence" value="ECO:0007669"/>
    <property type="project" value="UniProtKB-SubCell"/>
</dbReference>
<proteinExistence type="predicted"/>
<evidence type="ECO:0000256" key="1">
    <source>
        <dbReference type="ARBA" id="ARBA00004496"/>
    </source>
</evidence>
<keyword evidence="4 9" id="KW-0727">SH2 domain</keyword>
<keyword evidence="2" id="KW-0963">Cytoplasm</keyword>
<accession>A0A2J8JR27</accession>
<dbReference type="InterPro" id="IPR039111">
    <property type="entry name" value="STAP1/STAP2"/>
</dbReference>
<evidence type="ECO:0000313" key="12">
    <source>
        <dbReference type="EMBL" id="PNI25204.1"/>
    </source>
</evidence>
<protein>
    <recommendedName>
        <fullName evidence="8">Signal-transducing adaptor protein 2</fullName>
    </recommendedName>
</protein>
<keyword evidence="5" id="KW-0175">Coiled coil</keyword>
<dbReference type="CDD" id="cd10404">
    <property type="entry name" value="SH2_STAP2"/>
    <property type="match status" value="1"/>
</dbReference>
<evidence type="ECO:0000256" key="4">
    <source>
        <dbReference type="ARBA" id="ARBA00022999"/>
    </source>
</evidence>
<evidence type="ECO:0000256" key="3">
    <source>
        <dbReference type="ARBA" id="ARBA00022553"/>
    </source>
</evidence>
<dbReference type="PROSITE" id="PS50001">
    <property type="entry name" value="SH2"/>
    <property type="match status" value="1"/>
</dbReference>
<dbReference type="AlphaFoldDB" id="A0A2J8JR27"/>
<comment type="subunit">
    <text evidence="7">Interacts with PTK6 and CSF1R.</text>
</comment>
<dbReference type="GO" id="GO:0005886">
    <property type="term" value="C:plasma membrane"/>
    <property type="evidence" value="ECO:0007669"/>
    <property type="project" value="UniProtKB-ARBA"/>
</dbReference>
<dbReference type="EMBL" id="NBAG03000432">
    <property type="protein sequence ID" value="PNI25204.1"/>
    <property type="molecule type" value="Genomic_DNA"/>
</dbReference>
<evidence type="ECO:0000256" key="6">
    <source>
        <dbReference type="ARBA" id="ARBA00057764"/>
    </source>
</evidence>
<keyword evidence="3" id="KW-0597">Phosphoprotein</keyword>
<evidence type="ECO:0000313" key="13">
    <source>
        <dbReference type="Proteomes" id="UP000236370"/>
    </source>
</evidence>
<dbReference type="PANTHER" id="PTHR16186">
    <property type="entry name" value="SIGNAL-TRANSDUCING ADAPTOR PROTEIN-RELATED"/>
    <property type="match status" value="1"/>
</dbReference>